<dbReference type="InterPro" id="IPR002347">
    <property type="entry name" value="SDR_fam"/>
</dbReference>
<keyword evidence="2" id="KW-0560">Oxidoreductase</keyword>
<name>A0ABY3WQT8_9ACTN</name>
<evidence type="ECO:0000256" key="2">
    <source>
        <dbReference type="ARBA" id="ARBA00023002"/>
    </source>
</evidence>
<dbReference type="SUPFAM" id="SSF51735">
    <property type="entry name" value="NAD(P)-binding Rossmann-fold domains"/>
    <property type="match status" value="1"/>
</dbReference>
<evidence type="ECO:0000313" key="4">
    <source>
        <dbReference type="Proteomes" id="UP000828924"/>
    </source>
</evidence>
<dbReference type="EMBL" id="CP071872">
    <property type="protein sequence ID" value="UNM12905.1"/>
    <property type="molecule type" value="Genomic_DNA"/>
</dbReference>
<evidence type="ECO:0000256" key="1">
    <source>
        <dbReference type="ARBA" id="ARBA00006484"/>
    </source>
</evidence>
<evidence type="ECO:0000313" key="3">
    <source>
        <dbReference type="EMBL" id="UNM12905.1"/>
    </source>
</evidence>
<gene>
    <name evidence="3" type="ORF">J4032_16520</name>
</gene>
<dbReference type="Gene3D" id="3.40.50.720">
    <property type="entry name" value="NAD(P)-binding Rossmann-like Domain"/>
    <property type="match status" value="1"/>
</dbReference>
<keyword evidence="4" id="KW-1185">Reference proteome</keyword>
<dbReference type="InterPro" id="IPR036291">
    <property type="entry name" value="NAD(P)-bd_dom_sf"/>
</dbReference>
<dbReference type="Pfam" id="PF13561">
    <property type="entry name" value="adh_short_C2"/>
    <property type="match status" value="1"/>
</dbReference>
<accession>A0ABY3WQT8</accession>
<dbReference type="PANTHER" id="PTHR24321:SF8">
    <property type="entry name" value="ESTRADIOL 17-BETA-DEHYDROGENASE 8-RELATED"/>
    <property type="match status" value="1"/>
</dbReference>
<proteinExistence type="inferred from homology"/>
<dbReference type="RefSeq" id="WP_242331609.1">
    <property type="nucleotide sequence ID" value="NZ_CP071872.1"/>
</dbReference>
<sequence length="245" mass="25167">MTTALITGAGGALGRATTLRLAADGHPVAALDADGPALEETAAAVEKAGGTVLPLAVDLRDAGAVEAAFATAGRRLGPVGVLVNNAAVYPSRPFLQVPLAEYDDVQAVNQRAYWICAQTAARAMTGHGGGAIVNIASITMHGGWPDLAAYVATKGAAVALTRALARELGEHEIRVNCVSPGAFPTAAEQIHPDPEGYDALVRDRQALKRRGRPEELAAVVAFLAGPEASFVTGQTIEVNGGWVMT</sequence>
<dbReference type="PANTHER" id="PTHR24321">
    <property type="entry name" value="DEHYDROGENASES, SHORT CHAIN"/>
    <property type="match status" value="1"/>
</dbReference>
<reference evidence="3 4" key="1">
    <citation type="submission" date="2021-03" db="EMBL/GenBank/DDBJ databases">
        <title>Complete genome of Streptomyces formicae strain 1H-GS9 (DSM 100524).</title>
        <authorList>
            <person name="Atanasov K.E."/>
            <person name="Altabella T."/>
            <person name="Ferrer A."/>
        </authorList>
    </citation>
    <scope>NUCLEOTIDE SEQUENCE [LARGE SCALE GENOMIC DNA]</scope>
    <source>
        <strain evidence="3 4">1H-GS9</strain>
    </source>
</reference>
<comment type="similarity">
    <text evidence="1">Belongs to the short-chain dehydrogenases/reductases (SDR) family.</text>
</comment>
<organism evidence="3 4">
    <name type="scientific">Streptomyces formicae</name>
    <dbReference type="NCBI Taxonomy" id="1616117"/>
    <lineage>
        <taxon>Bacteria</taxon>
        <taxon>Bacillati</taxon>
        <taxon>Actinomycetota</taxon>
        <taxon>Actinomycetes</taxon>
        <taxon>Kitasatosporales</taxon>
        <taxon>Streptomycetaceae</taxon>
        <taxon>Streptomyces</taxon>
    </lineage>
</organism>
<dbReference type="PRINTS" id="PR00081">
    <property type="entry name" value="GDHRDH"/>
</dbReference>
<dbReference type="PRINTS" id="PR00080">
    <property type="entry name" value="SDRFAMILY"/>
</dbReference>
<dbReference type="PROSITE" id="PS00061">
    <property type="entry name" value="ADH_SHORT"/>
    <property type="match status" value="1"/>
</dbReference>
<protein>
    <submittedName>
        <fullName evidence="3">SDR family oxidoreductase</fullName>
    </submittedName>
</protein>
<dbReference type="InterPro" id="IPR020904">
    <property type="entry name" value="Sc_DH/Rdtase_CS"/>
</dbReference>
<dbReference type="Proteomes" id="UP000828924">
    <property type="component" value="Chromosome"/>
</dbReference>
<dbReference type="CDD" id="cd05233">
    <property type="entry name" value="SDR_c"/>
    <property type="match status" value="1"/>
</dbReference>